<dbReference type="SUPFAM" id="SSF51556">
    <property type="entry name" value="Metallo-dependent hydrolases"/>
    <property type="match status" value="1"/>
</dbReference>
<dbReference type="Gene3D" id="2.30.40.10">
    <property type="entry name" value="Urease, subunit C, domain 1"/>
    <property type="match status" value="1"/>
</dbReference>
<feature type="domain" description="Amidohydrolase 3" evidence="1">
    <location>
        <begin position="51"/>
        <end position="505"/>
    </location>
</feature>
<keyword evidence="2" id="KW-0378">Hydrolase</keyword>
<evidence type="ECO:0000313" key="3">
    <source>
        <dbReference type="Proteomes" id="UP001645859"/>
    </source>
</evidence>
<name>A0ABS1SHF1_9MICO</name>
<organism evidence="2 3">
    <name type="scientific">Leucobacter chromiireducens subsp. solipictus</name>
    <dbReference type="NCBI Taxonomy" id="398235"/>
    <lineage>
        <taxon>Bacteria</taxon>
        <taxon>Bacillati</taxon>
        <taxon>Actinomycetota</taxon>
        <taxon>Actinomycetes</taxon>
        <taxon>Micrococcales</taxon>
        <taxon>Microbacteriaceae</taxon>
        <taxon>Leucobacter</taxon>
    </lineage>
</organism>
<dbReference type="InterPro" id="IPR032466">
    <property type="entry name" value="Metal_Hydrolase"/>
</dbReference>
<dbReference type="GO" id="GO:0016787">
    <property type="term" value="F:hydrolase activity"/>
    <property type="evidence" value="ECO:0007669"/>
    <property type="project" value="UniProtKB-KW"/>
</dbReference>
<protein>
    <submittedName>
        <fullName evidence="2">Hydrolase</fullName>
    </submittedName>
</protein>
<dbReference type="Proteomes" id="UP001645859">
    <property type="component" value="Unassembled WGS sequence"/>
</dbReference>
<dbReference type="PANTHER" id="PTHR22642:SF2">
    <property type="entry name" value="PROTEIN LONG AFTER FAR-RED 3"/>
    <property type="match status" value="1"/>
</dbReference>
<sequence length="509" mass="53135">MPDLIITNARVVPLTGDGSAAAPADLLVREGRIAQLAPGGTLATTAPGAATLDADGRYVIPGLWDQHVHATQWARTATQLDTSGTAHPQDVLARVADALASRPDPAHRTLFGWGHRSASWSAAPTVAELDAVSGETPVVLVSGDGHHGWLNSAALHRLGVPPRDSVLAESDWFPVFGRLDELRDGAAGEAREVAEMVARAHARGIVGLTDMEFGRGWETWAERYAAGTTTLRVRTATYAETLDEAIAAGLRTGTPVPGTQGMIRMGPLKIISDGSLNTRTAWCREPYTDAAALQHPCGAPNVAPEELTGLFARGAASGLEIACHAIGDAAIGAALDAFAASGARGGIEHAQLTMRDDVRRMAELGVHASVQPAHLWDDRDVTHQCWADRTDFSFMLRSMLDAGVTLTLGSDAPVSPLDPWLALAAAVHRSGDDRDPWNPVEAISVREALAASTGGVAALGVGARADLVLLDADPLDLPGDDTAAAADRLRAMAVAATVVDGRVVHSSIA</sequence>
<gene>
    <name evidence="2" type="ORF">D3230_11780</name>
</gene>
<proteinExistence type="predicted"/>
<reference evidence="2 3" key="1">
    <citation type="submission" date="2018-09" db="EMBL/GenBank/DDBJ databases">
        <title>Comparative genomics of Leucobacter spp.</title>
        <authorList>
            <person name="Reis A.C."/>
            <person name="Kolvenbach B.A."/>
            <person name="Corvini P.F.X."/>
            <person name="Nunes O.C."/>
        </authorList>
    </citation>
    <scope>NUCLEOTIDE SEQUENCE [LARGE SCALE GENOMIC DNA]</scope>
    <source>
        <strain evidence="2 3">TAN 31504</strain>
    </source>
</reference>
<dbReference type="SUPFAM" id="SSF51338">
    <property type="entry name" value="Composite domain of metallo-dependent hydrolases"/>
    <property type="match status" value="1"/>
</dbReference>
<dbReference type="RefSeq" id="WP_202345241.1">
    <property type="nucleotide sequence ID" value="NZ_BAAAPI010000004.1"/>
</dbReference>
<dbReference type="PANTHER" id="PTHR22642">
    <property type="entry name" value="IMIDAZOLONEPROPIONASE"/>
    <property type="match status" value="1"/>
</dbReference>
<dbReference type="Gene3D" id="3.10.310.70">
    <property type="match status" value="1"/>
</dbReference>
<dbReference type="InterPro" id="IPR011059">
    <property type="entry name" value="Metal-dep_hydrolase_composite"/>
</dbReference>
<dbReference type="InterPro" id="IPR013108">
    <property type="entry name" value="Amidohydro_3"/>
</dbReference>
<accession>A0ABS1SHF1</accession>
<evidence type="ECO:0000313" key="2">
    <source>
        <dbReference type="EMBL" id="MBL3679960.1"/>
    </source>
</evidence>
<dbReference type="EMBL" id="QYAC01000006">
    <property type="protein sequence ID" value="MBL3679960.1"/>
    <property type="molecule type" value="Genomic_DNA"/>
</dbReference>
<keyword evidence="3" id="KW-1185">Reference proteome</keyword>
<dbReference type="Pfam" id="PF07969">
    <property type="entry name" value="Amidohydro_3"/>
    <property type="match status" value="1"/>
</dbReference>
<dbReference type="Gene3D" id="3.20.20.140">
    <property type="entry name" value="Metal-dependent hydrolases"/>
    <property type="match status" value="1"/>
</dbReference>
<comment type="caution">
    <text evidence="2">The sequence shown here is derived from an EMBL/GenBank/DDBJ whole genome shotgun (WGS) entry which is preliminary data.</text>
</comment>
<evidence type="ECO:0000259" key="1">
    <source>
        <dbReference type="Pfam" id="PF07969"/>
    </source>
</evidence>